<accession>A0A9P9KZ99</accession>
<proteinExistence type="predicted"/>
<feature type="compositionally biased region" description="Basic and acidic residues" evidence="1">
    <location>
        <begin position="98"/>
        <end position="122"/>
    </location>
</feature>
<feature type="compositionally biased region" description="Polar residues" evidence="1">
    <location>
        <begin position="169"/>
        <end position="187"/>
    </location>
</feature>
<comment type="caution">
    <text evidence="2">The sequence shown here is derived from an EMBL/GenBank/DDBJ whole genome shotgun (WGS) entry which is preliminary data.</text>
</comment>
<dbReference type="Proteomes" id="UP000736672">
    <property type="component" value="Unassembled WGS sequence"/>
</dbReference>
<organism evidence="2 3">
    <name type="scientific">Fusarium solani</name>
    <name type="common">Filamentous fungus</name>
    <dbReference type="NCBI Taxonomy" id="169388"/>
    <lineage>
        <taxon>Eukaryota</taxon>
        <taxon>Fungi</taxon>
        <taxon>Dikarya</taxon>
        <taxon>Ascomycota</taxon>
        <taxon>Pezizomycotina</taxon>
        <taxon>Sordariomycetes</taxon>
        <taxon>Hypocreomycetidae</taxon>
        <taxon>Hypocreales</taxon>
        <taxon>Nectriaceae</taxon>
        <taxon>Fusarium</taxon>
        <taxon>Fusarium solani species complex</taxon>
    </lineage>
</organism>
<feature type="region of interest" description="Disordered" evidence="1">
    <location>
        <begin position="164"/>
        <end position="188"/>
    </location>
</feature>
<dbReference type="EMBL" id="JAGTJS010000004">
    <property type="protein sequence ID" value="KAH7271322.1"/>
    <property type="molecule type" value="Genomic_DNA"/>
</dbReference>
<feature type="compositionally biased region" description="Basic residues" evidence="1">
    <location>
        <begin position="263"/>
        <end position="273"/>
    </location>
</feature>
<protein>
    <submittedName>
        <fullName evidence="2">Uncharacterized protein</fullName>
    </submittedName>
</protein>
<dbReference type="AlphaFoldDB" id="A0A9P9KZ99"/>
<evidence type="ECO:0000256" key="1">
    <source>
        <dbReference type="SAM" id="MobiDB-lite"/>
    </source>
</evidence>
<name>A0A9P9KZ99_FUSSL</name>
<reference evidence="2" key="1">
    <citation type="journal article" date="2021" name="Nat. Commun.">
        <title>Genetic determinants of endophytism in the Arabidopsis root mycobiome.</title>
        <authorList>
            <person name="Mesny F."/>
            <person name="Miyauchi S."/>
            <person name="Thiergart T."/>
            <person name="Pickel B."/>
            <person name="Atanasova L."/>
            <person name="Karlsson M."/>
            <person name="Huettel B."/>
            <person name="Barry K.W."/>
            <person name="Haridas S."/>
            <person name="Chen C."/>
            <person name="Bauer D."/>
            <person name="Andreopoulos W."/>
            <person name="Pangilinan J."/>
            <person name="LaButti K."/>
            <person name="Riley R."/>
            <person name="Lipzen A."/>
            <person name="Clum A."/>
            <person name="Drula E."/>
            <person name="Henrissat B."/>
            <person name="Kohler A."/>
            <person name="Grigoriev I.V."/>
            <person name="Martin F.M."/>
            <person name="Hacquard S."/>
        </authorList>
    </citation>
    <scope>NUCLEOTIDE SEQUENCE</scope>
    <source>
        <strain evidence="2">FSSC 5 MPI-SDFR-AT-0091</strain>
    </source>
</reference>
<feature type="region of interest" description="Disordered" evidence="1">
    <location>
        <begin position="95"/>
        <end position="125"/>
    </location>
</feature>
<evidence type="ECO:0000313" key="3">
    <source>
        <dbReference type="Proteomes" id="UP000736672"/>
    </source>
</evidence>
<feature type="region of interest" description="Disordered" evidence="1">
    <location>
        <begin position="254"/>
        <end position="273"/>
    </location>
</feature>
<gene>
    <name evidence="2" type="ORF">B0J15DRAFT_461363</name>
</gene>
<keyword evidence="3" id="KW-1185">Reference proteome</keyword>
<sequence length="273" mass="30007">MLPVAEERQADGMQCACTCAYDVCTAQRRICDRDGGMSQLNANTIWYATYMIFDPLEATTNISDPSLELGSGGAAGGRGKGVGSHVLSMLVRQVAETDSGKGRSVQVRDRLEKHKHEQETRRPSCQLKTQADGVLPLLSLELKRRRRGATTDQPRAGWENYRRDRQGCKSLSSGKSTRGTHNSSAIAASTPGFLQPTAWIRALSNHRGERARPPHILWKRKKKQDESGPACAKVELMGSMCNLLAAAAVMQATTAARGQTKDRQRRKRKKMAS</sequence>
<evidence type="ECO:0000313" key="2">
    <source>
        <dbReference type="EMBL" id="KAH7271322.1"/>
    </source>
</evidence>